<comment type="cofactor">
    <cofactor evidence="7">
        <name>heme</name>
        <dbReference type="ChEBI" id="CHEBI:30413"/>
    </cofactor>
</comment>
<dbReference type="PRINTS" id="PR00463">
    <property type="entry name" value="EP450I"/>
</dbReference>
<dbReference type="RefSeq" id="XP_001831186.2">
    <property type="nucleotide sequence ID" value="XM_001831134.2"/>
</dbReference>
<dbReference type="GO" id="GO:0020037">
    <property type="term" value="F:heme binding"/>
    <property type="evidence" value="ECO:0007669"/>
    <property type="project" value="InterPro"/>
</dbReference>
<dbReference type="PANTHER" id="PTHR24291">
    <property type="entry name" value="CYTOCHROME P450 FAMILY 4"/>
    <property type="match status" value="1"/>
</dbReference>
<dbReference type="InterPro" id="IPR036396">
    <property type="entry name" value="Cyt_P450_sf"/>
</dbReference>
<dbReference type="PANTHER" id="PTHR24291:SF50">
    <property type="entry name" value="BIFUNCTIONAL ALBAFLAVENONE MONOOXYGENASE_TERPENE SYNTHASE"/>
    <property type="match status" value="1"/>
</dbReference>
<organism evidence="9 10">
    <name type="scientific">Coprinopsis cinerea (strain Okayama-7 / 130 / ATCC MYA-4618 / FGSC 9003)</name>
    <name type="common">Inky cap fungus</name>
    <name type="synonym">Hormographiella aspergillata</name>
    <dbReference type="NCBI Taxonomy" id="240176"/>
    <lineage>
        <taxon>Eukaryota</taxon>
        <taxon>Fungi</taxon>
        <taxon>Dikarya</taxon>
        <taxon>Basidiomycota</taxon>
        <taxon>Agaricomycotina</taxon>
        <taxon>Agaricomycetes</taxon>
        <taxon>Agaricomycetidae</taxon>
        <taxon>Agaricales</taxon>
        <taxon>Agaricineae</taxon>
        <taxon>Psathyrellaceae</taxon>
        <taxon>Coprinopsis</taxon>
    </lineage>
</organism>
<dbReference type="eggNOG" id="KOG0157">
    <property type="taxonomic scope" value="Eukaryota"/>
</dbReference>
<evidence type="ECO:0000256" key="4">
    <source>
        <dbReference type="ARBA" id="ARBA00023002"/>
    </source>
</evidence>
<evidence type="ECO:0000256" key="8">
    <source>
        <dbReference type="RuleBase" id="RU000461"/>
    </source>
</evidence>
<dbReference type="InterPro" id="IPR001128">
    <property type="entry name" value="Cyt_P450"/>
</dbReference>
<name>A8N8N0_COPC7</name>
<dbReference type="STRING" id="240176.A8N8N0"/>
<evidence type="ECO:0000313" key="10">
    <source>
        <dbReference type="Proteomes" id="UP000001861"/>
    </source>
</evidence>
<gene>
    <name evidence="9" type="ORF">CC1G_09889</name>
</gene>
<keyword evidence="10" id="KW-1185">Reference proteome</keyword>
<dbReference type="VEuPathDB" id="FungiDB:CC1G_09889"/>
<dbReference type="GO" id="GO:0016705">
    <property type="term" value="F:oxidoreductase activity, acting on paired donors, with incorporation or reduction of molecular oxygen"/>
    <property type="evidence" value="ECO:0007669"/>
    <property type="project" value="InterPro"/>
</dbReference>
<dbReference type="InterPro" id="IPR002401">
    <property type="entry name" value="Cyt_P450_E_grp-I"/>
</dbReference>
<dbReference type="PROSITE" id="PS00086">
    <property type="entry name" value="CYTOCHROME_P450"/>
    <property type="match status" value="1"/>
</dbReference>
<keyword evidence="5 7" id="KW-0408">Iron</keyword>
<keyword evidence="3 7" id="KW-0479">Metal-binding</keyword>
<dbReference type="KEGG" id="cci:CC1G_09889"/>
<keyword evidence="4 8" id="KW-0560">Oxidoreductase</keyword>
<evidence type="ECO:0000256" key="7">
    <source>
        <dbReference type="PIRSR" id="PIRSR602401-1"/>
    </source>
</evidence>
<sequence>MAWTDTEKCPPGRRMTFQDSLYTLSKGVFLKLAVPNWAMNLAETTRKIQTAFEELEPSKALIKFKVYMREMINRSGEREDLGDLFTSLLEANTHDTSIDALSDRELMGNIFIFLIAGHESTGHTIALMFGLLALYPDEQDRLLDQIKEVCGDGNICTLKSQGVALAFTTRPYDFIQLCGNDNQILLDYTLIYFQVTHIPKKSAEDTTLTTTNSRGEKTVIPVPKGTMIAIDTPGLHYNPRYWENPYEFNPDRFLKEYNKDAFVPFSSGVRSCLGRKFFETEAVITTLLFIRRYKISVKEEPQFAHETFEQRKERVMRCKPGLTLTPARIPLVFTRRDHIP</sequence>
<dbReference type="AlphaFoldDB" id="A8N8N0"/>
<comment type="similarity">
    <text evidence="1 8">Belongs to the cytochrome P450 family.</text>
</comment>
<protein>
    <submittedName>
        <fullName evidence="9">614/534 cytochrome P450</fullName>
    </submittedName>
</protein>
<evidence type="ECO:0000313" key="9">
    <source>
        <dbReference type="EMBL" id="EAU90649.2"/>
    </source>
</evidence>
<evidence type="ECO:0000256" key="3">
    <source>
        <dbReference type="ARBA" id="ARBA00022723"/>
    </source>
</evidence>
<accession>A8N8N0</accession>
<evidence type="ECO:0000256" key="5">
    <source>
        <dbReference type="ARBA" id="ARBA00023004"/>
    </source>
</evidence>
<dbReference type="OMA" id="PPASTIF"/>
<reference evidence="9 10" key="1">
    <citation type="journal article" date="2010" name="Proc. Natl. Acad. Sci. U.S.A.">
        <title>Insights into evolution of multicellular fungi from the assembled chromosomes of the mushroom Coprinopsis cinerea (Coprinus cinereus).</title>
        <authorList>
            <person name="Stajich J.E."/>
            <person name="Wilke S.K."/>
            <person name="Ahren D."/>
            <person name="Au C.H."/>
            <person name="Birren B.W."/>
            <person name="Borodovsky M."/>
            <person name="Burns C."/>
            <person name="Canback B."/>
            <person name="Casselton L.A."/>
            <person name="Cheng C.K."/>
            <person name="Deng J."/>
            <person name="Dietrich F.S."/>
            <person name="Fargo D.C."/>
            <person name="Farman M.L."/>
            <person name="Gathman A.C."/>
            <person name="Goldberg J."/>
            <person name="Guigo R."/>
            <person name="Hoegger P.J."/>
            <person name="Hooker J.B."/>
            <person name="Huggins A."/>
            <person name="James T.Y."/>
            <person name="Kamada T."/>
            <person name="Kilaru S."/>
            <person name="Kodira C."/>
            <person name="Kues U."/>
            <person name="Kupfer D."/>
            <person name="Kwan H.S."/>
            <person name="Lomsadze A."/>
            <person name="Li W."/>
            <person name="Lilly W.W."/>
            <person name="Ma L.J."/>
            <person name="Mackey A.J."/>
            <person name="Manning G."/>
            <person name="Martin F."/>
            <person name="Muraguchi H."/>
            <person name="Natvig D.O."/>
            <person name="Palmerini H."/>
            <person name="Ramesh M.A."/>
            <person name="Rehmeyer C.J."/>
            <person name="Roe B.A."/>
            <person name="Shenoy N."/>
            <person name="Stanke M."/>
            <person name="Ter-Hovhannisyan V."/>
            <person name="Tunlid A."/>
            <person name="Velagapudi R."/>
            <person name="Vision T.J."/>
            <person name="Zeng Q."/>
            <person name="Zolan M.E."/>
            <person name="Pukkila P.J."/>
        </authorList>
    </citation>
    <scope>NUCLEOTIDE SEQUENCE [LARGE SCALE GENOMIC DNA]</scope>
    <source>
        <strain evidence="10">Okayama-7 / 130 / ATCC MYA-4618 / FGSC 9003</strain>
    </source>
</reference>
<keyword evidence="2 7" id="KW-0349">Heme</keyword>
<dbReference type="InterPro" id="IPR017972">
    <property type="entry name" value="Cyt_P450_CS"/>
</dbReference>
<dbReference type="InParanoid" id="A8N8N0"/>
<dbReference type="OrthoDB" id="1470350at2759"/>
<comment type="caution">
    <text evidence="9">The sequence shown here is derived from an EMBL/GenBank/DDBJ whole genome shotgun (WGS) entry which is preliminary data.</text>
</comment>
<dbReference type="Pfam" id="PF00067">
    <property type="entry name" value="p450"/>
    <property type="match status" value="2"/>
</dbReference>
<keyword evidence="6 8" id="KW-0503">Monooxygenase</keyword>
<dbReference type="HOGENOM" id="CLU_001570_25_1_1"/>
<feature type="binding site" description="axial binding residue" evidence="7">
    <location>
        <position position="272"/>
    </location>
    <ligand>
        <name>heme</name>
        <dbReference type="ChEBI" id="CHEBI:30413"/>
    </ligand>
    <ligandPart>
        <name>Fe</name>
        <dbReference type="ChEBI" id="CHEBI:18248"/>
    </ligandPart>
</feature>
<dbReference type="GO" id="GO:0005506">
    <property type="term" value="F:iron ion binding"/>
    <property type="evidence" value="ECO:0007669"/>
    <property type="project" value="InterPro"/>
</dbReference>
<dbReference type="EMBL" id="AACS02000007">
    <property type="protein sequence ID" value="EAU90649.2"/>
    <property type="molecule type" value="Genomic_DNA"/>
</dbReference>
<dbReference type="Gene3D" id="1.10.630.10">
    <property type="entry name" value="Cytochrome P450"/>
    <property type="match status" value="1"/>
</dbReference>
<evidence type="ECO:0000256" key="2">
    <source>
        <dbReference type="ARBA" id="ARBA00022617"/>
    </source>
</evidence>
<dbReference type="SUPFAM" id="SSF48264">
    <property type="entry name" value="Cytochrome P450"/>
    <property type="match status" value="1"/>
</dbReference>
<dbReference type="GeneID" id="6007647"/>
<dbReference type="InterPro" id="IPR050196">
    <property type="entry name" value="Cytochrome_P450_Monoox"/>
</dbReference>
<dbReference type="Proteomes" id="UP000001861">
    <property type="component" value="Unassembled WGS sequence"/>
</dbReference>
<evidence type="ECO:0000256" key="6">
    <source>
        <dbReference type="ARBA" id="ARBA00023033"/>
    </source>
</evidence>
<dbReference type="GO" id="GO:0004497">
    <property type="term" value="F:monooxygenase activity"/>
    <property type="evidence" value="ECO:0007669"/>
    <property type="project" value="UniProtKB-KW"/>
</dbReference>
<evidence type="ECO:0000256" key="1">
    <source>
        <dbReference type="ARBA" id="ARBA00010617"/>
    </source>
</evidence>
<proteinExistence type="inferred from homology"/>